<evidence type="ECO:0008006" key="4">
    <source>
        <dbReference type="Google" id="ProtNLM"/>
    </source>
</evidence>
<keyword evidence="1" id="KW-0812">Transmembrane</keyword>
<evidence type="ECO:0000313" key="2">
    <source>
        <dbReference type="EMBL" id="MDM8158056.1"/>
    </source>
</evidence>
<feature type="transmembrane region" description="Helical" evidence="1">
    <location>
        <begin position="6"/>
        <end position="24"/>
    </location>
</feature>
<protein>
    <recommendedName>
        <fullName evidence="4">ATP-binding protein</fullName>
    </recommendedName>
</protein>
<reference evidence="2 3" key="1">
    <citation type="submission" date="2023-06" db="EMBL/GenBank/DDBJ databases">
        <title>Identification and characterization of horizontal gene transfer across gut microbiota members of farm animals based on homology search.</title>
        <authorList>
            <person name="Schwarzerova J."/>
            <person name="Nykrynova M."/>
            <person name="Jureckova K."/>
            <person name="Cejkova D."/>
            <person name="Rychlik I."/>
        </authorList>
    </citation>
    <scope>NUCLEOTIDE SEQUENCE [LARGE SCALE GENOMIC DNA]</scope>
    <source>
        <strain evidence="2 3">ET39</strain>
    </source>
</reference>
<reference evidence="2 3" key="3">
    <citation type="submission" date="2023-06" db="EMBL/GenBank/DDBJ databases">
        <authorList>
            <person name="Zeman M."/>
            <person name="Kubasova T."/>
            <person name="Jahodarova E."/>
            <person name="Nykrynova M."/>
            <person name="Rychlik I."/>
        </authorList>
    </citation>
    <scope>NUCLEOTIDE SEQUENCE [LARGE SCALE GENOMIC DNA]</scope>
    <source>
        <strain evidence="2 3">ET39</strain>
    </source>
</reference>
<evidence type="ECO:0000313" key="3">
    <source>
        <dbReference type="Proteomes" id="UP001529340"/>
    </source>
</evidence>
<keyword evidence="1" id="KW-0472">Membrane</keyword>
<organism evidence="2 3">
    <name type="scientific">Amedibacillus dolichus</name>
    <dbReference type="NCBI Taxonomy" id="31971"/>
    <lineage>
        <taxon>Bacteria</taxon>
        <taxon>Bacillati</taxon>
        <taxon>Bacillota</taxon>
        <taxon>Erysipelotrichia</taxon>
        <taxon>Erysipelotrichales</taxon>
        <taxon>Erysipelotrichaceae</taxon>
        <taxon>Amedibacillus</taxon>
    </lineage>
</organism>
<feature type="transmembrane region" description="Helical" evidence="1">
    <location>
        <begin position="36"/>
        <end position="52"/>
    </location>
</feature>
<comment type="caution">
    <text evidence="2">The sequence shown here is derived from an EMBL/GenBank/DDBJ whole genome shotgun (WGS) entry which is preliminary data.</text>
</comment>
<proteinExistence type="predicted"/>
<reference evidence="3" key="2">
    <citation type="submission" date="2023-06" db="EMBL/GenBank/DDBJ databases">
        <title>Identification and characterization of horizontal gene transfer across gut microbiota members of farm animals based on homology search.</title>
        <authorList>
            <person name="Zeman M."/>
            <person name="Kubasova T."/>
            <person name="Jahodarova E."/>
            <person name="Nykrynova M."/>
            <person name="Rychlik I."/>
        </authorList>
    </citation>
    <scope>NUCLEOTIDE SEQUENCE [LARGE SCALE GENOMIC DNA]</scope>
    <source>
        <strain evidence="3">ET39</strain>
    </source>
</reference>
<keyword evidence="3" id="KW-1185">Reference proteome</keyword>
<feature type="transmembrane region" description="Helical" evidence="1">
    <location>
        <begin position="157"/>
        <end position="179"/>
    </location>
</feature>
<name>A0ABT7UEJ5_9FIRM</name>
<feature type="transmembrane region" description="Helical" evidence="1">
    <location>
        <begin position="185"/>
        <end position="209"/>
    </location>
</feature>
<keyword evidence="1" id="KW-1133">Transmembrane helix</keyword>
<dbReference type="Proteomes" id="UP001529340">
    <property type="component" value="Unassembled WGS sequence"/>
</dbReference>
<dbReference type="EMBL" id="JAUDCG010000066">
    <property type="protein sequence ID" value="MDM8158056.1"/>
    <property type="molecule type" value="Genomic_DNA"/>
</dbReference>
<gene>
    <name evidence="2" type="ORF">QUV96_10490</name>
</gene>
<evidence type="ECO:0000256" key="1">
    <source>
        <dbReference type="SAM" id="Phobius"/>
    </source>
</evidence>
<feature type="transmembrane region" description="Helical" evidence="1">
    <location>
        <begin position="89"/>
        <end position="110"/>
    </location>
</feature>
<sequence>MNEHVAAFVIFNTVYNLIFSYFFAAFLKNDHPIRQLFYTFIVLECILWPLSFSLNRQYILKQVVVFSSWLLSLRVLYRKESMMRICLAFLIHSFSAAFIELILAMIFYLIGGNLFNYQNFMNVPVSFYLMEATAFLVIFTCFIRFASKAVFEKNRIFVCQFCLFGVQTLVFLFFCYSFLGTDAHTSYAFTCLYLLAIILMLSISFYQLIVANQKEQQQKSLLLLQKEYEKQLQEYLKISDNEQTFRELRHDLMNYIISNQERADS</sequence>
<accession>A0ABT7UEJ5</accession>
<dbReference type="RefSeq" id="WP_289608483.1">
    <property type="nucleotide sequence ID" value="NZ_JAUDCG010000066.1"/>
</dbReference>
<feature type="transmembrane region" description="Helical" evidence="1">
    <location>
        <begin position="125"/>
        <end position="145"/>
    </location>
</feature>